<dbReference type="EMBL" id="JBJXBP010000001">
    <property type="protein sequence ID" value="KAL3850922.1"/>
    <property type="molecule type" value="Genomic_DNA"/>
</dbReference>
<evidence type="ECO:0000313" key="1">
    <source>
        <dbReference type="EMBL" id="KAL3850922.1"/>
    </source>
</evidence>
<comment type="caution">
    <text evidence="1">The sequence shown here is derived from an EMBL/GenBank/DDBJ whole genome shotgun (WGS) entry which is preliminary data.</text>
</comment>
<accession>A0ABD3UN43</accession>
<keyword evidence="2" id="KW-1185">Reference proteome</keyword>
<dbReference type="AlphaFoldDB" id="A0ABD3UN43"/>
<dbReference type="Proteomes" id="UP001634393">
    <property type="component" value="Unassembled WGS sequence"/>
</dbReference>
<reference evidence="1 2" key="1">
    <citation type="submission" date="2024-12" db="EMBL/GenBank/DDBJ databases">
        <title>The unique morphological basis and parallel evolutionary history of personate flowers in Penstemon.</title>
        <authorList>
            <person name="Depatie T.H."/>
            <person name="Wessinger C.A."/>
        </authorList>
    </citation>
    <scope>NUCLEOTIDE SEQUENCE [LARGE SCALE GENOMIC DNA]</scope>
    <source>
        <strain evidence="1">WTNN_2</strain>
        <tissue evidence="1">Leaf</tissue>
    </source>
</reference>
<protein>
    <submittedName>
        <fullName evidence="1">Uncharacterized protein</fullName>
    </submittedName>
</protein>
<evidence type="ECO:0000313" key="2">
    <source>
        <dbReference type="Proteomes" id="UP001634393"/>
    </source>
</evidence>
<gene>
    <name evidence="1" type="ORF">ACJIZ3_012804</name>
</gene>
<proteinExistence type="predicted"/>
<organism evidence="1 2">
    <name type="scientific">Penstemon smallii</name>
    <dbReference type="NCBI Taxonomy" id="265156"/>
    <lineage>
        <taxon>Eukaryota</taxon>
        <taxon>Viridiplantae</taxon>
        <taxon>Streptophyta</taxon>
        <taxon>Embryophyta</taxon>
        <taxon>Tracheophyta</taxon>
        <taxon>Spermatophyta</taxon>
        <taxon>Magnoliopsida</taxon>
        <taxon>eudicotyledons</taxon>
        <taxon>Gunneridae</taxon>
        <taxon>Pentapetalae</taxon>
        <taxon>asterids</taxon>
        <taxon>lamiids</taxon>
        <taxon>Lamiales</taxon>
        <taxon>Plantaginaceae</taxon>
        <taxon>Cheloneae</taxon>
        <taxon>Penstemon</taxon>
    </lineage>
</organism>
<sequence>MVVVVSGRSSGRPFIRRAGSSSASSGVGVTTRSIFLSSSYLNSHGICDGISGCEDDSELPWKDWKEEMMLLPLEERCEIASEMYTKSIRESDVSFAAIFSKLLVGCHEKYFDVDSIARNFDRTMLEEERLDNEKRLMRWPLELRCRHVARAYAQGILGSDPHLVAMCKKLMVGCPEKYLDIAISSNKSKRRLSCCKYFRLYVVI</sequence>
<name>A0ABD3UN43_9LAMI</name>